<dbReference type="InterPro" id="IPR001763">
    <property type="entry name" value="Rhodanese-like_dom"/>
</dbReference>
<dbReference type="EMBL" id="UINC01001936">
    <property type="protein sequence ID" value="SUZ90950.1"/>
    <property type="molecule type" value="Genomic_DNA"/>
</dbReference>
<organism evidence="2">
    <name type="scientific">marine metagenome</name>
    <dbReference type="NCBI Taxonomy" id="408172"/>
    <lineage>
        <taxon>unclassified sequences</taxon>
        <taxon>metagenomes</taxon>
        <taxon>ecological metagenomes</taxon>
    </lineage>
</organism>
<dbReference type="InterPro" id="IPR050229">
    <property type="entry name" value="GlpE_sulfurtransferase"/>
</dbReference>
<name>A0A381RGS0_9ZZZZ</name>
<dbReference type="CDD" id="cd00158">
    <property type="entry name" value="RHOD"/>
    <property type="match status" value="1"/>
</dbReference>
<dbReference type="Gene3D" id="3.40.250.10">
    <property type="entry name" value="Rhodanese-like domain"/>
    <property type="match status" value="1"/>
</dbReference>
<dbReference type="InterPro" id="IPR036873">
    <property type="entry name" value="Rhodanese-like_dom_sf"/>
</dbReference>
<evidence type="ECO:0000259" key="1">
    <source>
        <dbReference type="PROSITE" id="PS50206"/>
    </source>
</evidence>
<dbReference type="PANTHER" id="PTHR43031:SF1">
    <property type="entry name" value="PYRIDINE NUCLEOTIDE-DISULPHIDE OXIDOREDUCTASE"/>
    <property type="match status" value="1"/>
</dbReference>
<protein>
    <recommendedName>
        <fullName evidence="1">Rhodanese domain-containing protein</fullName>
    </recommendedName>
</protein>
<accession>A0A381RGS0</accession>
<dbReference type="SMART" id="SM00450">
    <property type="entry name" value="RHOD"/>
    <property type="match status" value="1"/>
</dbReference>
<dbReference type="PROSITE" id="PS50206">
    <property type="entry name" value="RHODANESE_3"/>
    <property type="match status" value="1"/>
</dbReference>
<gene>
    <name evidence="2" type="ORF">METZ01_LOCUS43804</name>
</gene>
<sequence length="106" mass="10994">MDVPEIDVAELAVRLAEGAPLVDVREPDEFEQARVPGALPIPLGEVPARVEEVPGDGTVYLICAKGGRSLAAAEFLKTRGIDAVNVLGGTEAWVVGGFPVETGLAT</sequence>
<dbReference type="AlphaFoldDB" id="A0A381RGS0"/>
<reference evidence="2" key="1">
    <citation type="submission" date="2018-05" db="EMBL/GenBank/DDBJ databases">
        <authorList>
            <person name="Lanie J.A."/>
            <person name="Ng W.-L."/>
            <person name="Kazmierczak K.M."/>
            <person name="Andrzejewski T.M."/>
            <person name="Davidsen T.M."/>
            <person name="Wayne K.J."/>
            <person name="Tettelin H."/>
            <person name="Glass J.I."/>
            <person name="Rusch D."/>
            <person name="Podicherti R."/>
            <person name="Tsui H.-C.T."/>
            <person name="Winkler M.E."/>
        </authorList>
    </citation>
    <scope>NUCLEOTIDE SEQUENCE</scope>
</reference>
<dbReference type="Pfam" id="PF00581">
    <property type="entry name" value="Rhodanese"/>
    <property type="match status" value="1"/>
</dbReference>
<proteinExistence type="predicted"/>
<dbReference type="SUPFAM" id="SSF52821">
    <property type="entry name" value="Rhodanese/Cell cycle control phosphatase"/>
    <property type="match status" value="1"/>
</dbReference>
<evidence type="ECO:0000313" key="2">
    <source>
        <dbReference type="EMBL" id="SUZ90950.1"/>
    </source>
</evidence>
<feature type="domain" description="Rhodanese" evidence="1">
    <location>
        <begin position="15"/>
        <end position="102"/>
    </location>
</feature>
<dbReference type="PANTHER" id="PTHR43031">
    <property type="entry name" value="FAD-DEPENDENT OXIDOREDUCTASE"/>
    <property type="match status" value="1"/>
</dbReference>